<dbReference type="AlphaFoldDB" id="A0A2N6NT88"/>
<feature type="active site" description="Cysteine sulfenic acid (-SOH) intermediate" evidence="6">
    <location>
        <position position="73"/>
    </location>
</feature>
<keyword evidence="2 7" id="KW-0575">Peroxidase</keyword>
<dbReference type="CDD" id="cd03013">
    <property type="entry name" value="PRX5_like"/>
    <property type="match status" value="1"/>
</dbReference>
<comment type="similarity">
    <text evidence="1 7">Belongs to the peroxiredoxin family. Prx5 subfamily.</text>
</comment>
<dbReference type="SUPFAM" id="SSF52833">
    <property type="entry name" value="Thioredoxin-like"/>
    <property type="match status" value="1"/>
</dbReference>
<evidence type="ECO:0000256" key="1">
    <source>
        <dbReference type="ARBA" id="ARBA00010505"/>
    </source>
</evidence>
<evidence type="ECO:0000256" key="2">
    <source>
        <dbReference type="ARBA" id="ARBA00022559"/>
    </source>
</evidence>
<protein>
    <submittedName>
        <fullName evidence="9">Peroxiredoxin-5, mitochondrial</fullName>
    </submittedName>
</protein>
<keyword evidence="4 7" id="KW-0560">Oxidoreductase</keyword>
<dbReference type="GO" id="GO:0005777">
    <property type="term" value="C:peroxisome"/>
    <property type="evidence" value="ECO:0007669"/>
    <property type="project" value="TreeGrafter"/>
</dbReference>
<dbReference type="GO" id="GO:0034599">
    <property type="term" value="P:cellular response to oxidative stress"/>
    <property type="evidence" value="ECO:0007669"/>
    <property type="project" value="InterPro"/>
</dbReference>
<evidence type="ECO:0000256" key="4">
    <source>
        <dbReference type="ARBA" id="ARBA00023002"/>
    </source>
</evidence>
<dbReference type="Proteomes" id="UP000235728">
    <property type="component" value="Unassembled WGS sequence"/>
</dbReference>
<dbReference type="GO" id="GO:0005829">
    <property type="term" value="C:cytosol"/>
    <property type="evidence" value="ECO:0007669"/>
    <property type="project" value="TreeGrafter"/>
</dbReference>
<sequence>MALRVPFRRIVLSRPPSRAFHATSRALIRVGDEIPETEGLFENSAAAKVSLAAEFKSGDGYIIGVPGAFTGTCSSKHIPSYINHPKLRDAGKVFVLSVNDPFVMKAWAEQLDPAGQTPIRWIADPTAAFTKSLEMGFDGAAAVLGGTRCQRFALKVDNGKVTKVHLEADATAADVTMAENVLQ</sequence>
<dbReference type="GO" id="GO:0045454">
    <property type="term" value="P:cell redox homeostasis"/>
    <property type="evidence" value="ECO:0007669"/>
    <property type="project" value="TreeGrafter"/>
</dbReference>
<dbReference type="PANTHER" id="PTHR10430">
    <property type="entry name" value="PEROXIREDOXIN"/>
    <property type="match status" value="1"/>
</dbReference>
<dbReference type="InterPro" id="IPR036249">
    <property type="entry name" value="Thioredoxin-like_sf"/>
</dbReference>
<comment type="function">
    <text evidence="7">Thiol-specific peroxidase that catalyzes the reduction of hydrogen peroxide and organic hydroperoxides to water and alcohols, respectively. Plays a role in cell protection against oxidative stress by detoxifying peroxides.</text>
</comment>
<comment type="caution">
    <text evidence="9">The sequence shown here is derived from an EMBL/GenBank/DDBJ whole genome shotgun (WGS) entry which is preliminary data.</text>
</comment>
<dbReference type="PANTHER" id="PTHR10430:SF39">
    <property type="entry name" value="PEROXISOMAL MEMBRANE ASSOCIATED PROTEIN 20"/>
    <property type="match status" value="1"/>
</dbReference>
<dbReference type="GO" id="GO:0042744">
    <property type="term" value="P:hydrogen peroxide catabolic process"/>
    <property type="evidence" value="ECO:0007669"/>
    <property type="project" value="TreeGrafter"/>
</dbReference>
<accession>A0A2N6NT88</accession>
<proteinExistence type="inferred from homology"/>
<evidence type="ECO:0000256" key="7">
    <source>
        <dbReference type="RuleBase" id="RU366011"/>
    </source>
</evidence>
<evidence type="ECO:0000313" key="10">
    <source>
        <dbReference type="Proteomes" id="UP000235728"/>
    </source>
</evidence>
<dbReference type="Pfam" id="PF08534">
    <property type="entry name" value="Redoxin"/>
    <property type="match status" value="1"/>
</dbReference>
<organism evidence="9 10">
    <name type="scientific">Beauveria bassiana</name>
    <name type="common">White muscardine disease fungus</name>
    <name type="synonym">Tritirachium shiotae</name>
    <dbReference type="NCBI Taxonomy" id="176275"/>
    <lineage>
        <taxon>Eukaryota</taxon>
        <taxon>Fungi</taxon>
        <taxon>Dikarya</taxon>
        <taxon>Ascomycota</taxon>
        <taxon>Pezizomycotina</taxon>
        <taxon>Sordariomycetes</taxon>
        <taxon>Hypocreomycetidae</taxon>
        <taxon>Hypocreales</taxon>
        <taxon>Cordycipitaceae</taxon>
        <taxon>Beauveria</taxon>
    </lineage>
</organism>
<evidence type="ECO:0000259" key="8">
    <source>
        <dbReference type="Pfam" id="PF08534"/>
    </source>
</evidence>
<dbReference type="OMA" id="SAWGKQH"/>
<evidence type="ECO:0000256" key="5">
    <source>
        <dbReference type="ARBA" id="ARBA00023284"/>
    </source>
</evidence>
<dbReference type="EMBL" id="MRVG01000003">
    <property type="protein sequence ID" value="PMB70482.1"/>
    <property type="molecule type" value="Genomic_DNA"/>
</dbReference>
<feature type="domain" description="Redoxin" evidence="8">
    <location>
        <begin position="30"/>
        <end position="182"/>
    </location>
</feature>
<dbReference type="GO" id="GO:0008379">
    <property type="term" value="F:thioredoxin peroxidase activity"/>
    <property type="evidence" value="ECO:0007669"/>
    <property type="project" value="InterPro"/>
</dbReference>
<dbReference type="Gene3D" id="3.40.30.10">
    <property type="entry name" value="Glutaredoxin"/>
    <property type="match status" value="1"/>
</dbReference>
<keyword evidence="5 7" id="KW-0676">Redox-active center</keyword>
<evidence type="ECO:0000256" key="6">
    <source>
        <dbReference type="PIRSR" id="PIRSR637944-1"/>
    </source>
</evidence>
<dbReference type="InterPro" id="IPR037944">
    <property type="entry name" value="PRX5-like"/>
</dbReference>
<keyword evidence="3 7" id="KW-0049">Antioxidant</keyword>
<reference evidence="9 10" key="1">
    <citation type="journal article" date="2016" name="Appl. Microbiol. Biotechnol.">
        <title>Characterization of T-DNA insertion mutants with decreased virulence in the entomopathogenic fungus Beauveria bassiana JEF-007.</title>
        <authorList>
            <person name="Kim S."/>
            <person name="Lee S.J."/>
            <person name="Nai Y.S."/>
            <person name="Yu J.S."/>
            <person name="Lee M.R."/>
            <person name="Yang Y.T."/>
            <person name="Kim J.S."/>
        </authorList>
    </citation>
    <scope>NUCLEOTIDE SEQUENCE [LARGE SCALE GENOMIC DNA]</scope>
    <source>
        <strain evidence="9 10">JEF-007</strain>
    </source>
</reference>
<dbReference type="GO" id="GO:0005739">
    <property type="term" value="C:mitochondrion"/>
    <property type="evidence" value="ECO:0007669"/>
    <property type="project" value="TreeGrafter"/>
</dbReference>
<gene>
    <name evidence="9" type="primary">Prdx5</name>
    <name evidence="9" type="ORF">BM221_002933</name>
</gene>
<evidence type="ECO:0000313" key="9">
    <source>
        <dbReference type="EMBL" id="PMB70482.1"/>
    </source>
</evidence>
<dbReference type="InterPro" id="IPR013740">
    <property type="entry name" value="Redoxin"/>
</dbReference>
<evidence type="ECO:0000256" key="3">
    <source>
        <dbReference type="ARBA" id="ARBA00022862"/>
    </source>
</evidence>
<name>A0A2N6NT88_BEABA</name>